<evidence type="ECO:0000256" key="1">
    <source>
        <dbReference type="SAM" id="Phobius"/>
    </source>
</evidence>
<dbReference type="EMBL" id="JAASQI010000002">
    <property type="protein sequence ID" value="NIJ57420.1"/>
    <property type="molecule type" value="Genomic_DNA"/>
</dbReference>
<proteinExistence type="predicted"/>
<evidence type="ECO:0000313" key="2">
    <source>
        <dbReference type="EMBL" id="NIJ57420.1"/>
    </source>
</evidence>
<protein>
    <submittedName>
        <fullName evidence="2">Uncharacterized protein</fullName>
    </submittedName>
</protein>
<sequence length="167" mass="17835">MFLLFVIILSLVGAVALSWVLGRQGVYVAGVALLIGSGIALLGPIITSCRLCWTEVLSIAAFLSSPFFIVGWIALAQANVFHVPQKLLYGLGGLMVVQAIWASRLTIFSTFEGNCPCGSALAGFVTTELSASGFDRLAGPWFLTEAVVTLAILISIWRRARTRPSFA</sequence>
<reference evidence="2 3" key="1">
    <citation type="submission" date="2020-03" db="EMBL/GenBank/DDBJ databases">
        <title>Genomic Encyclopedia of Type Strains, Phase IV (KMG-IV): sequencing the most valuable type-strain genomes for metagenomic binning, comparative biology and taxonomic classification.</title>
        <authorList>
            <person name="Goeker M."/>
        </authorList>
    </citation>
    <scope>NUCLEOTIDE SEQUENCE [LARGE SCALE GENOMIC DNA]</scope>
    <source>
        <strain evidence="2 3">DSM 103870</strain>
    </source>
</reference>
<keyword evidence="3" id="KW-1185">Reference proteome</keyword>
<accession>A0ABX0UZV8</accession>
<dbReference type="Proteomes" id="UP001429580">
    <property type="component" value="Unassembled WGS sequence"/>
</dbReference>
<feature type="transmembrane region" description="Helical" evidence="1">
    <location>
        <begin position="140"/>
        <end position="157"/>
    </location>
</feature>
<dbReference type="RefSeq" id="WP_166949900.1">
    <property type="nucleotide sequence ID" value="NZ_JAASQI010000002.1"/>
</dbReference>
<keyword evidence="1" id="KW-0812">Transmembrane</keyword>
<feature type="transmembrane region" description="Helical" evidence="1">
    <location>
        <begin position="26"/>
        <end position="49"/>
    </location>
</feature>
<evidence type="ECO:0000313" key="3">
    <source>
        <dbReference type="Proteomes" id="UP001429580"/>
    </source>
</evidence>
<comment type="caution">
    <text evidence="2">The sequence shown here is derived from an EMBL/GenBank/DDBJ whole genome shotgun (WGS) entry which is preliminary data.</text>
</comment>
<keyword evidence="1" id="KW-1133">Transmembrane helix</keyword>
<feature type="transmembrane region" description="Helical" evidence="1">
    <location>
        <begin position="87"/>
        <end position="103"/>
    </location>
</feature>
<name>A0ABX0UZV8_9HYPH</name>
<keyword evidence="1" id="KW-0472">Membrane</keyword>
<feature type="transmembrane region" description="Helical" evidence="1">
    <location>
        <begin position="56"/>
        <end position="75"/>
    </location>
</feature>
<organism evidence="2 3">
    <name type="scientific">Pseudochelatococcus lubricantis</name>
    <dbReference type="NCBI Taxonomy" id="1538102"/>
    <lineage>
        <taxon>Bacteria</taxon>
        <taxon>Pseudomonadati</taxon>
        <taxon>Pseudomonadota</taxon>
        <taxon>Alphaproteobacteria</taxon>
        <taxon>Hyphomicrobiales</taxon>
        <taxon>Chelatococcaceae</taxon>
        <taxon>Pseudochelatococcus</taxon>
    </lineage>
</organism>
<gene>
    <name evidence="2" type="ORF">FHS82_001246</name>
</gene>